<evidence type="ECO:0000313" key="3">
    <source>
        <dbReference type="Proteomes" id="UP000324252"/>
    </source>
</evidence>
<dbReference type="Proteomes" id="UP000324252">
    <property type="component" value="Unassembled WGS sequence"/>
</dbReference>
<reference evidence="2 3" key="1">
    <citation type="submission" date="2016-11" db="EMBL/GenBank/DDBJ databases">
        <authorList>
            <person name="Varghese N."/>
            <person name="Submissions S."/>
        </authorList>
    </citation>
    <scope>NUCLEOTIDE SEQUENCE [LARGE SCALE GENOMIC DNA]</scope>
    <source>
        <strain evidence="2 3">DSM 29620</strain>
    </source>
</reference>
<gene>
    <name evidence="2" type="ORF">SAMN05444142_1144</name>
</gene>
<accession>A0A1H0NW54</accession>
<evidence type="ECO:0000256" key="1">
    <source>
        <dbReference type="SAM" id="Phobius"/>
    </source>
</evidence>
<keyword evidence="1" id="KW-1133">Transmembrane helix</keyword>
<dbReference type="AlphaFoldDB" id="A0A1H0NW54"/>
<keyword evidence="1" id="KW-0812">Transmembrane</keyword>
<dbReference type="EMBL" id="FQZZ01000014">
    <property type="protein sequence ID" value="SHK94322.1"/>
    <property type="molecule type" value="Genomic_DNA"/>
</dbReference>
<evidence type="ECO:0000313" key="2">
    <source>
        <dbReference type="EMBL" id="SHK94322.1"/>
    </source>
</evidence>
<sequence length="77" mass="8386">MMLFSILFALVMLALWGAAVVGMWVTTGFLGGLAFTGVTLAIARLGWGSNKPSPEIVGWHGRQPIFEDEACERCRDD</sequence>
<keyword evidence="3" id="KW-1185">Reference proteome</keyword>
<protein>
    <submittedName>
        <fullName evidence="2">Uncharacterized protein</fullName>
    </submittedName>
</protein>
<feature type="transmembrane region" description="Helical" evidence="1">
    <location>
        <begin position="27"/>
        <end position="47"/>
    </location>
</feature>
<proteinExistence type="predicted"/>
<dbReference type="RefSeq" id="WP_149789756.1">
    <property type="nucleotide sequence ID" value="NZ_FNIO01000014.1"/>
</dbReference>
<name>A0A1H0NW54_9RHOB</name>
<keyword evidence="1" id="KW-0472">Membrane</keyword>
<organism evidence="2 3">
    <name type="scientific">Lutimaribacter pacificus</name>
    <dbReference type="NCBI Taxonomy" id="391948"/>
    <lineage>
        <taxon>Bacteria</taxon>
        <taxon>Pseudomonadati</taxon>
        <taxon>Pseudomonadota</taxon>
        <taxon>Alphaproteobacteria</taxon>
        <taxon>Rhodobacterales</taxon>
        <taxon>Roseobacteraceae</taxon>
        <taxon>Lutimaribacter</taxon>
    </lineage>
</organism>